<evidence type="ECO:0000256" key="1">
    <source>
        <dbReference type="ARBA" id="ARBA00006721"/>
    </source>
</evidence>
<feature type="signal peptide" evidence="4">
    <location>
        <begin position="1"/>
        <end position="19"/>
    </location>
</feature>
<dbReference type="STRING" id="67801.A0A1B0B7Y6"/>
<dbReference type="Pfam" id="PF03452">
    <property type="entry name" value="Anp1"/>
    <property type="match status" value="1"/>
</dbReference>
<dbReference type="InterPro" id="IPR029044">
    <property type="entry name" value="Nucleotide-diphossugar_trans"/>
</dbReference>
<evidence type="ECO:0000313" key="6">
    <source>
        <dbReference type="EnsemblMetazoa" id="GPPI021728-PA"/>
    </source>
</evidence>
<reference evidence="7" key="1">
    <citation type="submission" date="2015-01" db="EMBL/GenBank/DDBJ databases">
        <authorList>
            <person name="Aksoy S."/>
            <person name="Warren W."/>
            <person name="Wilson R.K."/>
        </authorList>
    </citation>
    <scope>NUCLEOTIDE SEQUENCE [LARGE SCALE GENOMIC DNA]</scope>
    <source>
        <strain evidence="7">IAEA</strain>
    </source>
</reference>
<protein>
    <recommendedName>
        <fullName evidence="5">Glycosyl transferase family 25 domain-containing protein</fullName>
    </recommendedName>
</protein>
<evidence type="ECO:0000256" key="2">
    <source>
        <dbReference type="ARBA" id="ARBA00022676"/>
    </source>
</evidence>
<keyword evidence="3" id="KW-0808">Transferase</keyword>
<dbReference type="PANTHER" id="PTHR10730:SF53">
    <property type="entry name" value="GLYCOSYLTRANSFERASE 25 FAMILY MEMBER"/>
    <property type="match status" value="1"/>
</dbReference>
<dbReference type="PANTHER" id="PTHR10730">
    <property type="entry name" value="PROCOLLAGEN-LYSINE,2-OXOGLUTARATE 5-DIOXYGENASE/GLYCOSYLTRANSFERASE 25 FAMILY MEMBER"/>
    <property type="match status" value="1"/>
</dbReference>
<dbReference type="GO" id="GO:0050211">
    <property type="term" value="F:procollagen galactosyltransferase activity"/>
    <property type="evidence" value="ECO:0007669"/>
    <property type="project" value="TreeGrafter"/>
</dbReference>
<dbReference type="EnsemblMetazoa" id="GPPI021728-RA">
    <property type="protein sequence ID" value="GPPI021728-PA"/>
    <property type="gene ID" value="GPPI021728"/>
</dbReference>
<evidence type="ECO:0000256" key="4">
    <source>
        <dbReference type="SAM" id="SignalP"/>
    </source>
</evidence>
<dbReference type="SUPFAM" id="SSF53448">
    <property type="entry name" value="Nucleotide-diphospho-sugar transferases"/>
    <property type="match status" value="1"/>
</dbReference>
<dbReference type="InterPro" id="IPR002654">
    <property type="entry name" value="Glyco_trans_25"/>
</dbReference>
<organism evidence="6 7">
    <name type="scientific">Glossina palpalis gambiensis</name>
    <dbReference type="NCBI Taxonomy" id="67801"/>
    <lineage>
        <taxon>Eukaryota</taxon>
        <taxon>Metazoa</taxon>
        <taxon>Ecdysozoa</taxon>
        <taxon>Arthropoda</taxon>
        <taxon>Hexapoda</taxon>
        <taxon>Insecta</taxon>
        <taxon>Pterygota</taxon>
        <taxon>Neoptera</taxon>
        <taxon>Endopterygota</taxon>
        <taxon>Diptera</taxon>
        <taxon>Brachycera</taxon>
        <taxon>Muscomorpha</taxon>
        <taxon>Hippoboscoidea</taxon>
        <taxon>Glossinidae</taxon>
        <taxon>Glossina</taxon>
    </lineage>
</organism>
<evidence type="ECO:0000313" key="7">
    <source>
        <dbReference type="Proteomes" id="UP000092460"/>
    </source>
</evidence>
<feature type="chain" id="PRO_5008404664" description="Glycosyl transferase family 25 domain-containing protein" evidence="4">
    <location>
        <begin position="20"/>
        <end position="631"/>
    </location>
</feature>
<comment type="similarity">
    <text evidence="1">Belongs to the glycosyltransferase 25 family.</text>
</comment>
<keyword evidence="4" id="KW-0732">Signal</keyword>
<proteinExistence type="inferred from homology"/>
<feature type="domain" description="Glycosyl transferase family 25" evidence="5">
    <location>
        <begin position="354"/>
        <end position="534"/>
    </location>
</feature>
<dbReference type="AlphaFoldDB" id="A0A1B0B7Y6"/>
<accession>A0A1B0B7Y6</accession>
<keyword evidence="2" id="KW-0328">Glycosyltransferase</keyword>
<dbReference type="InterPro" id="IPR050757">
    <property type="entry name" value="Collagen_mod_GT25"/>
</dbReference>
<sequence length="631" mass="74245">MIKAAYILLLFGIFYQVNLNFGDSLEDVKQLLPNDLFEIPSSIMVVILVRNKAHVLPMFLTYFEQLDYPKERIALWIRSDHNFDNSIEILEAWLQVVQSEYHSVNVEFDNTKHQHENESSSFDWPRTRFEHVIKLKEEALKYAQKIWADYIFYLDADVLLTSPATLRNLVNLKLPLVAPMLLSESLYSNFWCGMSSTYYYIRTDDYIKIYNVKEEGIFKVMMIHSAVLVDLNYRGAQYLTFDREQFRRQQKIDLHWSSTLGPLCRRPYEGPLDDIIVFAMSANCSKIPLFVTNELPFGYILQPLDSSDPLSQDLKQLINIKTNIIHDFEEIKEVDDYLKKYEPRVEKDTMSLDHIYLINLERRPERRKKMLKLFEILGLEVEYFPAIDGKKLDHNKIQEMNIKFMPGYEDPYHHRPMTMGEIGCFLSHYYIWQNIVEKKLDEVLILEDDIRFEPYFKENAEKIITQARSLKEYDLIYFGRKRLKDESEPPVKGTDNLLHVGYSYWTLGYVLTLKGAKKLIDAQPLQNLLPVDEFLPIMFDRHPVKNWSSVYPKRDLIAYSSTPLLLYPSHYTGDVGYISDTEDSVLLSNEPSSNYTQFNQAQLKSDRELDFMQIKHESTQSHVKSSSKDEL</sequence>
<dbReference type="EMBL" id="JXJN01009749">
    <property type="status" value="NOT_ANNOTATED_CDS"/>
    <property type="molecule type" value="Genomic_DNA"/>
</dbReference>
<evidence type="ECO:0000259" key="5">
    <source>
        <dbReference type="Pfam" id="PF01755"/>
    </source>
</evidence>
<dbReference type="Pfam" id="PF01755">
    <property type="entry name" value="Glyco_transf_25"/>
    <property type="match status" value="1"/>
</dbReference>
<dbReference type="VEuPathDB" id="VectorBase:GPPI021728"/>
<reference evidence="6" key="2">
    <citation type="submission" date="2020-05" db="UniProtKB">
        <authorList>
            <consortium name="EnsemblMetazoa"/>
        </authorList>
    </citation>
    <scope>IDENTIFICATION</scope>
    <source>
        <strain evidence="6">IAEA</strain>
    </source>
</reference>
<keyword evidence="7" id="KW-1185">Reference proteome</keyword>
<dbReference type="CDD" id="cd06532">
    <property type="entry name" value="Glyco_transf_25"/>
    <property type="match status" value="1"/>
</dbReference>
<dbReference type="Proteomes" id="UP000092460">
    <property type="component" value="Unassembled WGS sequence"/>
</dbReference>
<evidence type="ECO:0000256" key="3">
    <source>
        <dbReference type="ARBA" id="ARBA00022679"/>
    </source>
</evidence>
<name>A0A1B0B7Y6_9MUSC</name>
<dbReference type="Gene3D" id="3.90.550.10">
    <property type="entry name" value="Spore Coat Polysaccharide Biosynthesis Protein SpsA, Chain A"/>
    <property type="match status" value="1"/>
</dbReference>